<accession>A0A1M7KJW0</accession>
<dbReference type="EMBL" id="FRBT01000008">
    <property type="protein sequence ID" value="SHM65666.1"/>
    <property type="molecule type" value="Genomic_DNA"/>
</dbReference>
<feature type="transmembrane region" description="Helical" evidence="7">
    <location>
        <begin position="251"/>
        <end position="270"/>
    </location>
</feature>
<evidence type="ECO:0000259" key="8">
    <source>
        <dbReference type="Pfam" id="PF01757"/>
    </source>
</evidence>
<evidence type="ECO:0000313" key="9">
    <source>
        <dbReference type="EMBL" id="SHM65666.1"/>
    </source>
</evidence>
<evidence type="ECO:0000256" key="3">
    <source>
        <dbReference type="ARBA" id="ARBA00022475"/>
    </source>
</evidence>
<dbReference type="GO" id="GO:0005886">
    <property type="term" value="C:plasma membrane"/>
    <property type="evidence" value="ECO:0007669"/>
    <property type="project" value="UniProtKB-SubCell"/>
</dbReference>
<dbReference type="InterPro" id="IPR002656">
    <property type="entry name" value="Acyl_transf_3_dom"/>
</dbReference>
<reference evidence="10" key="1">
    <citation type="submission" date="2016-11" db="EMBL/GenBank/DDBJ databases">
        <authorList>
            <person name="Varghese N."/>
            <person name="Submissions S."/>
        </authorList>
    </citation>
    <scope>NUCLEOTIDE SEQUENCE [LARGE SCALE GENOMIC DNA]</scope>
    <source>
        <strain evidence="10">DSM 24724</strain>
    </source>
</reference>
<dbReference type="Pfam" id="PF01757">
    <property type="entry name" value="Acyl_transf_3"/>
    <property type="match status" value="1"/>
</dbReference>
<dbReference type="PANTHER" id="PTHR40074:SF2">
    <property type="entry name" value="O-ACETYLTRANSFERASE WECH"/>
    <property type="match status" value="1"/>
</dbReference>
<feature type="domain" description="Acyltransferase 3" evidence="8">
    <location>
        <begin position="14"/>
        <end position="335"/>
    </location>
</feature>
<dbReference type="RefSeq" id="WP_068844663.1">
    <property type="nucleotide sequence ID" value="NZ_FRBT01000008.1"/>
</dbReference>
<dbReference type="Proteomes" id="UP000184028">
    <property type="component" value="Unassembled WGS sequence"/>
</dbReference>
<feature type="transmembrane region" description="Helical" evidence="7">
    <location>
        <begin position="190"/>
        <end position="206"/>
    </location>
</feature>
<sequence length="350" mass="40604">MSENQVGSKMIWTTNLRVVATFSVIFLHVTSEILYQFGRVSDFVWWTGNIYDSMVRFCVPVFVMLTGALMLGKTYELNDFLKKRFSRIVFPFLFWSFIYAILALRHKISEDHGMSFLESIKWIIHLLQKGSSYHLWYIYMIIGIYLFIPIISKWIQNATEKEILYFLSIWVFTLTINQPILSGFKINIDLTYFSGFIGYVVLGYYLSIKSFGFTRKSIYLIALFLIIIGISITAFGTYFLSQKTNSFNGYFYNYDTLNVLIVSIGVFLFFKNFEIFNPALNKVVNFISKYSYGIYLVHILTLTVIKEIGIHNYVTNPIFAVPVIALLCLFISAVVIYSINKIPYGKYISG</sequence>
<evidence type="ECO:0000256" key="1">
    <source>
        <dbReference type="ARBA" id="ARBA00004651"/>
    </source>
</evidence>
<keyword evidence="10" id="KW-1185">Reference proteome</keyword>
<evidence type="ECO:0000313" key="10">
    <source>
        <dbReference type="Proteomes" id="UP000184028"/>
    </source>
</evidence>
<evidence type="ECO:0000256" key="5">
    <source>
        <dbReference type="ARBA" id="ARBA00022989"/>
    </source>
</evidence>
<feature type="transmembrane region" description="Helical" evidence="7">
    <location>
        <begin position="319"/>
        <end position="339"/>
    </location>
</feature>
<keyword evidence="9" id="KW-0808">Transferase</keyword>
<dbReference type="AlphaFoldDB" id="A0A1M7KJW0"/>
<feature type="transmembrane region" description="Helical" evidence="7">
    <location>
        <begin position="54"/>
        <end position="72"/>
    </location>
</feature>
<comment type="subcellular location">
    <subcellularLocation>
        <location evidence="1">Cell membrane</location>
        <topology evidence="1">Multi-pass membrane protein</topology>
    </subcellularLocation>
</comment>
<evidence type="ECO:0000256" key="4">
    <source>
        <dbReference type="ARBA" id="ARBA00022692"/>
    </source>
</evidence>
<feature type="transmembrane region" description="Helical" evidence="7">
    <location>
        <begin position="290"/>
        <end position="313"/>
    </location>
</feature>
<proteinExistence type="inferred from homology"/>
<dbReference type="OrthoDB" id="9810469at2"/>
<feature type="transmembrane region" description="Helical" evidence="7">
    <location>
        <begin position="84"/>
        <end position="104"/>
    </location>
</feature>
<evidence type="ECO:0000256" key="6">
    <source>
        <dbReference type="ARBA" id="ARBA00023136"/>
    </source>
</evidence>
<protein>
    <submittedName>
        <fullName evidence="9">Surface polysaccharide O-acyltransferase, integral membrane enzyme</fullName>
    </submittedName>
</protein>
<feature type="transmembrane region" description="Helical" evidence="7">
    <location>
        <begin position="12"/>
        <end position="34"/>
    </location>
</feature>
<feature type="transmembrane region" description="Helical" evidence="7">
    <location>
        <begin position="134"/>
        <end position="151"/>
    </location>
</feature>
<dbReference type="GO" id="GO:0016413">
    <property type="term" value="F:O-acetyltransferase activity"/>
    <property type="evidence" value="ECO:0007669"/>
    <property type="project" value="TreeGrafter"/>
</dbReference>
<dbReference type="STRING" id="946677.SAMN05444484_1085"/>
<comment type="similarity">
    <text evidence="2">Belongs to the acyltransferase 3 family.</text>
</comment>
<evidence type="ECO:0000256" key="7">
    <source>
        <dbReference type="SAM" id="Phobius"/>
    </source>
</evidence>
<keyword evidence="5 7" id="KW-1133">Transmembrane helix</keyword>
<gene>
    <name evidence="9" type="ORF">SAMN05444484_1085</name>
</gene>
<keyword evidence="3" id="KW-1003">Cell membrane</keyword>
<feature type="transmembrane region" description="Helical" evidence="7">
    <location>
        <begin position="218"/>
        <end position="239"/>
    </location>
</feature>
<dbReference type="GO" id="GO:0009246">
    <property type="term" value="P:enterobacterial common antigen biosynthetic process"/>
    <property type="evidence" value="ECO:0007669"/>
    <property type="project" value="TreeGrafter"/>
</dbReference>
<keyword evidence="4 7" id="KW-0812">Transmembrane</keyword>
<name>A0A1M7KJW0_9FLAO</name>
<dbReference type="PANTHER" id="PTHR40074">
    <property type="entry name" value="O-ACETYLTRANSFERASE WECH"/>
    <property type="match status" value="1"/>
</dbReference>
<feature type="transmembrane region" description="Helical" evidence="7">
    <location>
        <begin position="163"/>
        <end position="184"/>
    </location>
</feature>
<keyword evidence="6 7" id="KW-0472">Membrane</keyword>
<keyword evidence="9" id="KW-0012">Acyltransferase</keyword>
<organism evidence="9 10">
    <name type="scientific">Flavobacterium chilense</name>
    <dbReference type="NCBI Taxonomy" id="946677"/>
    <lineage>
        <taxon>Bacteria</taxon>
        <taxon>Pseudomonadati</taxon>
        <taxon>Bacteroidota</taxon>
        <taxon>Flavobacteriia</taxon>
        <taxon>Flavobacteriales</taxon>
        <taxon>Flavobacteriaceae</taxon>
        <taxon>Flavobacterium</taxon>
    </lineage>
</organism>
<evidence type="ECO:0000256" key="2">
    <source>
        <dbReference type="ARBA" id="ARBA00007400"/>
    </source>
</evidence>